<evidence type="ECO:0000259" key="2">
    <source>
        <dbReference type="PROSITE" id="PS50011"/>
    </source>
</evidence>
<dbReference type="Gene3D" id="1.10.510.10">
    <property type="entry name" value="Transferase(Phosphotransferase) domain 1"/>
    <property type="match status" value="1"/>
</dbReference>
<proteinExistence type="predicted"/>
<evidence type="ECO:0000313" key="4">
    <source>
        <dbReference type="Proteomes" id="UP001212997"/>
    </source>
</evidence>
<feature type="region of interest" description="Disordered" evidence="1">
    <location>
        <begin position="84"/>
        <end position="104"/>
    </location>
</feature>
<reference evidence="3" key="1">
    <citation type="submission" date="2022-07" db="EMBL/GenBank/DDBJ databases">
        <title>Genome Sequence of Physisporinus lineatus.</title>
        <authorList>
            <person name="Buettner E."/>
        </authorList>
    </citation>
    <scope>NUCLEOTIDE SEQUENCE</scope>
    <source>
        <strain evidence="3">VT162</strain>
    </source>
</reference>
<gene>
    <name evidence="3" type="ORF">NLI96_g4573</name>
</gene>
<dbReference type="PANTHER" id="PTHR38248:SF2">
    <property type="entry name" value="FUNK1 11"/>
    <property type="match status" value="1"/>
</dbReference>
<feature type="compositionally biased region" description="Acidic residues" evidence="1">
    <location>
        <begin position="788"/>
        <end position="806"/>
    </location>
</feature>
<feature type="compositionally biased region" description="Basic residues" evidence="1">
    <location>
        <begin position="648"/>
        <end position="665"/>
    </location>
</feature>
<dbReference type="InterPro" id="IPR040976">
    <property type="entry name" value="Pkinase_fungal"/>
</dbReference>
<protein>
    <recommendedName>
        <fullName evidence="2">Protein kinase domain-containing protein</fullName>
    </recommendedName>
</protein>
<name>A0AAD5V6J8_9APHY</name>
<dbReference type="AlphaFoldDB" id="A0AAD5V6J8"/>
<feature type="region of interest" description="Disordered" evidence="1">
    <location>
        <begin position="724"/>
        <end position="806"/>
    </location>
</feature>
<keyword evidence="4" id="KW-1185">Reference proteome</keyword>
<dbReference type="SUPFAM" id="SSF56112">
    <property type="entry name" value="Protein kinase-like (PK-like)"/>
    <property type="match status" value="1"/>
</dbReference>
<accession>A0AAD5V6J8</accession>
<feature type="domain" description="Protein kinase" evidence="2">
    <location>
        <begin position="325"/>
        <end position="653"/>
    </location>
</feature>
<dbReference type="PROSITE" id="PS50011">
    <property type="entry name" value="PROTEIN_KINASE_DOM"/>
    <property type="match status" value="1"/>
</dbReference>
<dbReference type="PROSITE" id="PS00109">
    <property type="entry name" value="PROTEIN_KINASE_TYR"/>
    <property type="match status" value="1"/>
</dbReference>
<dbReference type="Proteomes" id="UP001212997">
    <property type="component" value="Unassembled WGS sequence"/>
</dbReference>
<feature type="compositionally biased region" description="Polar residues" evidence="1">
    <location>
        <begin position="731"/>
        <end position="759"/>
    </location>
</feature>
<feature type="region of interest" description="Disordered" evidence="1">
    <location>
        <begin position="645"/>
        <end position="680"/>
    </location>
</feature>
<dbReference type="GO" id="GO:0005524">
    <property type="term" value="F:ATP binding"/>
    <property type="evidence" value="ECO:0007669"/>
    <property type="project" value="InterPro"/>
</dbReference>
<dbReference type="InterPro" id="IPR008266">
    <property type="entry name" value="Tyr_kinase_AS"/>
</dbReference>
<evidence type="ECO:0000313" key="3">
    <source>
        <dbReference type="EMBL" id="KAJ3485952.1"/>
    </source>
</evidence>
<dbReference type="InterPro" id="IPR000719">
    <property type="entry name" value="Prot_kinase_dom"/>
</dbReference>
<sequence length="806" mass="90041">MPPLPRLEQNLPRQTQQLAYSKESVHRERDLVWEYPSTADSYTPPCVKFDISEKEFSGPEVAHTFFKLIDGMLPTLETGGLVGRITADHPSTTSSTGMVGTDRARRSNPKVDLAIFESSGRNSEGLVSECDLTEEEKEASTSRHKHHIARAEWDRIVVPITVESSTRPCAFKPVSAEIQYPEAETTGNGTASGRIVEHIGKIFEHQHRIFVHSIYIHGSRVFLIRWDRLAAVVSKPFSLTKEPHKLLRFLFRLAKMSPAQRGYDTSIRPASEIEAKEFMAFIPVDSVPKTYLQDALRSDGDKEAAIFRVDLQDLESSDMTVNLVFARPRVLGEGIVGRATRGYVAYDLGEKRLVFLKDYWQSKTKSYHPELDTYKRLQAKEVPYIATPVGGGYVFSNSIQSEESLQKTTAQEHLPMVHGQSYCARVHYRFAVKEIGRPLEDYKDAEEMVGAVYYAVTAHRAAWEDAGVLHRDISSGNILITEDGDGLLNDWDMSKYDDEVANLQSPAFRSGTWPFMSALLLCCPKKPHQVSDDVESFVHVINWLTLRFQVSSTPEAIDCSLKMYEECRRTKKGFDVGGIIKLDNIRGGGGPGFNLDNIQPPALKDVAQKLWAMCRRHYSSAEVMEALKDIDPELKPESLVLSTTSGGRRYKKVPAPRGRYPRHASRSPPRTAPVGGKPLMNNHAEIEGILYEILEGDTDCTLWQGVKFGDQFLKRPAKRTCLTAPGGSAKLQGSATFQKPDQGMRKSQNVSKPRSTRSAASLEDPEVQGKSKRAKRNNAGRPPRVVERDEEGSDAGVGEDVDPFIT</sequence>
<dbReference type="EMBL" id="JANAWD010000136">
    <property type="protein sequence ID" value="KAJ3485952.1"/>
    <property type="molecule type" value="Genomic_DNA"/>
</dbReference>
<dbReference type="InterPro" id="IPR011009">
    <property type="entry name" value="Kinase-like_dom_sf"/>
</dbReference>
<dbReference type="Pfam" id="PF17667">
    <property type="entry name" value="Pkinase_fungal"/>
    <property type="match status" value="1"/>
</dbReference>
<comment type="caution">
    <text evidence="3">The sequence shown here is derived from an EMBL/GenBank/DDBJ whole genome shotgun (WGS) entry which is preliminary data.</text>
</comment>
<feature type="compositionally biased region" description="Polar residues" evidence="1">
    <location>
        <begin position="89"/>
        <end position="98"/>
    </location>
</feature>
<organism evidence="3 4">
    <name type="scientific">Meripilus lineatus</name>
    <dbReference type="NCBI Taxonomy" id="2056292"/>
    <lineage>
        <taxon>Eukaryota</taxon>
        <taxon>Fungi</taxon>
        <taxon>Dikarya</taxon>
        <taxon>Basidiomycota</taxon>
        <taxon>Agaricomycotina</taxon>
        <taxon>Agaricomycetes</taxon>
        <taxon>Polyporales</taxon>
        <taxon>Meripilaceae</taxon>
        <taxon>Meripilus</taxon>
    </lineage>
</organism>
<dbReference type="PANTHER" id="PTHR38248">
    <property type="entry name" value="FUNK1 6"/>
    <property type="match status" value="1"/>
</dbReference>
<evidence type="ECO:0000256" key="1">
    <source>
        <dbReference type="SAM" id="MobiDB-lite"/>
    </source>
</evidence>
<dbReference type="GO" id="GO:0004672">
    <property type="term" value="F:protein kinase activity"/>
    <property type="evidence" value="ECO:0007669"/>
    <property type="project" value="InterPro"/>
</dbReference>